<sequence length="257" mass="28658">MFNLHDLFRISWLKEEQCIRCDTRPADVIFLLDSSSSVGGNFNTEKQFIVNFTQAVHIGPNKVQVGVVRYAFNAATEISLNDYGSEGPLRQAINNIPYISGGTNTDAALRFIYYHGFTFQEGDRPSVPNFLVVITDGFSYNADATVNEAHRLHRHMKVYAIGIGNNIDTNELSKIATDGNHMFVVPDYFALHTLQNELHPIACNGIECLLLLSVRFDFYQNSDSEKAGNLHNISVCKSGSGDPFCFLLAADIKLRVN</sequence>
<dbReference type="InterPro" id="IPR036465">
    <property type="entry name" value="vWFA_dom_sf"/>
</dbReference>
<dbReference type="PANTHER" id="PTHR24020:SF87">
    <property type="entry name" value="COLLAGEN ALPHA-1(VI) CHAIN-LIKE"/>
    <property type="match status" value="1"/>
</dbReference>
<dbReference type="EMBL" id="CACVKT020001854">
    <property type="protein sequence ID" value="CAC5372463.1"/>
    <property type="molecule type" value="Genomic_DNA"/>
</dbReference>
<dbReference type="Pfam" id="PF00092">
    <property type="entry name" value="VWA"/>
    <property type="match status" value="1"/>
</dbReference>
<feature type="domain" description="VWFA" evidence="1">
    <location>
        <begin position="27"/>
        <end position="198"/>
    </location>
</feature>
<dbReference type="SUPFAM" id="SSF53300">
    <property type="entry name" value="vWA-like"/>
    <property type="match status" value="1"/>
</dbReference>
<dbReference type="SMART" id="SM00327">
    <property type="entry name" value="VWA"/>
    <property type="match status" value="1"/>
</dbReference>
<evidence type="ECO:0000313" key="2">
    <source>
        <dbReference type="EMBL" id="CAC5372463.1"/>
    </source>
</evidence>
<accession>A0A6J8AUK3</accession>
<keyword evidence="3" id="KW-1185">Reference proteome</keyword>
<evidence type="ECO:0000313" key="3">
    <source>
        <dbReference type="Proteomes" id="UP000507470"/>
    </source>
</evidence>
<dbReference type="InterPro" id="IPR050525">
    <property type="entry name" value="ECM_Assembly_Org"/>
</dbReference>
<dbReference type="Proteomes" id="UP000507470">
    <property type="component" value="Unassembled WGS sequence"/>
</dbReference>
<reference evidence="2 3" key="1">
    <citation type="submission" date="2020-06" db="EMBL/GenBank/DDBJ databases">
        <authorList>
            <person name="Li R."/>
            <person name="Bekaert M."/>
        </authorList>
    </citation>
    <scope>NUCLEOTIDE SEQUENCE [LARGE SCALE GENOMIC DNA]</scope>
    <source>
        <strain evidence="3">wild</strain>
    </source>
</reference>
<protein>
    <recommendedName>
        <fullName evidence="1">VWFA domain-containing protein</fullName>
    </recommendedName>
</protein>
<dbReference type="PRINTS" id="PR00453">
    <property type="entry name" value="VWFADOMAIN"/>
</dbReference>
<dbReference type="PANTHER" id="PTHR24020">
    <property type="entry name" value="COLLAGEN ALPHA"/>
    <property type="match status" value="1"/>
</dbReference>
<dbReference type="CDD" id="cd01472">
    <property type="entry name" value="vWA_collagen"/>
    <property type="match status" value="1"/>
</dbReference>
<evidence type="ECO:0000259" key="1">
    <source>
        <dbReference type="PROSITE" id="PS50234"/>
    </source>
</evidence>
<dbReference type="PROSITE" id="PS50234">
    <property type="entry name" value="VWFA"/>
    <property type="match status" value="1"/>
</dbReference>
<dbReference type="InterPro" id="IPR002035">
    <property type="entry name" value="VWF_A"/>
</dbReference>
<dbReference type="OrthoDB" id="6132182at2759"/>
<gene>
    <name evidence="2" type="ORF">MCOR_10538</name>
</gene>
<proteinExistence type="predicted"/>
<dbReference type="Gene3D" id="3.40.50.410">
    <property type="entry name" value="von Willebrand factor, type A domain"/>
    <property type="match status" value="1"/>
</dbReference>
<organism evidence="2 3">
    <name type="scientific">Mytilus coruscus</name>
    <name type="common">Sea mussel</name>
    <dbReference type="NCBI Taxonomy" id="42192"/>
    <lineage>
        <taxon>Eukaryota</taxon>
        <taxon>Metazoa</taxon>
        <taxon>Spiralia</taxon>
        <taxon>Lophotrochozoa</taxon>
        <taxon>Mollusca</taxon>
        <taxon>Bivalvia</taxon>
        <taxon>Autobranchia</taxon>
        <taxon>Pteriomorphia</taxon>
        <taxon>Mytilida</taxon>
        <taxon>Mytiloidea</taxon>
        <taxon>Mytilidae</taxon>
        <taxon>Mytilinae</taxon>
        <taxon>Mytilus</taxon>
    </lineage>
</organism>
<dbReference type="AlphaFoldDB" id="A0A6J8AUK3"/>
<name>A0A6J8AUK3_MYTCO</name>